<feature type="transmembrane region" description="Helical" evidence="1">
    <location>
        <begin position="15"/>
        <end position="41"/>
    </location>
</feature>
<organism evidence="2 3">
    <name type="scientific">[Roseibacterium] beibuensis</name>
    <dbReference type="NCBI Taxonomy" id="1193142"/>
    <lineage>
        <taxon>Bacteria</taxon>
        <taxon>Pseudomonadati</taxon>
        <taxon>Pseudomonadota</taxon>
        <taxon>Alphaproteobacteria</taxon>
        <taxon>Rhodobacterales</taxon>
        <taxon>Roseobacteraceae</taxon>
        <taxon>Roseicyclus</taxon>
    </lineage>
</organism>
<dbReference type="Pfam" id="PF00805">
    <property type="entry name" value="Pentapeptide"/>
    <property type="match status" value="1"/>
</dbReference>
<keyword evidence="1" id="KW-1133">Transmembrane helix</keyword>
<evidence type="ECO:0000313" key="2">
    <source>
        <dbReference type="EMBL" id="GAA5072132.1"/>
    </source>
</evidence>
<evidence type="ECO:0000256" key="1">
    <source>
        <dbReference type="SAM" id="Phobius"/>
    </source>
</evidence>
<accession>A0ABP9LAA7</accession>
<proteinExistence type="predicted"/>
<dbReference type="PANTHER" id="PTHR14136:SF17">
    <property type="entry name" value="BTB_POZ DOMAIN-CONTAINING PROTEIN KCTD9"/>
    <property type="match status" value="1"/>
</dbReference>
<dbReference type="InterPro" id="IPR001646">
    <property type="entry name" value="5peptide_repeat"/>
</dbReference>
<dbReference type="InterPro" id="IPR051082">
    <property type="entry name" value="Pentapeptide-BTB/POZ_domain"/>
</dbReference>
<dbReference type="PANTHER" id="PTHR14136">
    <property type="entry name" value="BTB_POZ DOMAIN-CONTAINING PROTEIN KCTD9"/>
    <property type="match status" value="1"/>
</dbReference>
<keyword evidence="3" id="KW-1185">Reference proteome</keyword>
<evidence type="ECO:0008006" key="4">
    <source>
        <dbReference type="Google" id="ProtNLM"/>
    </source>
</evidence>
<keyword evidence="1" id="KW-0472">Membrane</keyword>
<dbReference type="Gene3D" id="2.160.20.80">
    <property type="entry name" value="E3 ubiquitin-protein ligase SopA"/>
    <property type="match status" value="1"/>
</dbReference>
<gene>
    <name evidence="2" type="ORF">GCM10023209_16660</name>
</gene>
<feature type="transmembrane region" description="Helical" evidence="1">
    <location>
        <begin position="62"/>
        <end position="90"/>
    </location>
</feature>
<dbReference type="RefSeq" id="WP_259550224.1">
    <property type="nucleotide sequence ID" value="NZ_BAABHW010000002.1"/>
</dbReference>
<sequence length="504" mass="55846">MDDQVTITLPMDQHAAIAVAAVVGITLLSLVVYAVLAAMGASKGKDMWTDLRSTLGMPLKTGVGKVSLLAVGSAYVILFLLALLVTFRLLWMVFHGETSSGADASPNTTLGLGALLVALIGAPFLIWRTVVAQKTLDTAQRQTDLQDEALFNDKINAAATDLAARRQVTRIVQQDGKDVVLTEWEDDLVTRAAAIDRLEGLALEAMDRGDFAPAQRIARMLSIYVQELSLDHPPHQTPSFSDSLEFQDWASKLRPLVRSDMERAAQALGRINPMNEDTRTSFMPSNIDLRRCNLQFFDLSNLNFRGSQLDDANLLAANLSKSKINDSTLRGINLSHCNMSNMQVRGVVFERAAFDSTYLHQTSFFQCTFRHVRFQHNNFSTASFIGCFFEKAWFNASPNYGPIGGNFSGSAVINMSETTLGQFSLISSQIFSDGSSRKSFIALASRWKSKIGKDISNSWPQHWPLKKLDYDPQAPCSSEFIQEWRKWASSIEPPIAIAPDYRKD</sequence>
<evidence type="ECO:0000313" key="3">
    <source>
        <dbReference type="Proteomes" id="UP001499910"/>
    </source>
</evidence>
<dbReference type="Proteomes" id="UP001499910">
    <property type="component" value="Unassembled WGS sequence"/>
</dbReference>
<comment type="caution">
    <text evidence="2">The sequence shown here is derived from an EMBL/GenBank/DDBJ whole genome shotgun (WGS) entry which is preliminary data.</text>
</comment>
<feature type="transmembrane region" description="Helical" evidence="1">
    <location>
        <begin position="110"/>
        <end position="131"/>
    </location>
</feature>
<reference evidence="3" key="1">
    <citation type="journal article" date="2019" name="Int. J. Syst. Evol. Microbiol.">
        <title>The Global Catalogue of Microorganisms (GCM) 10K type strain sequencing project: providing services to taxonomists for standard genome sequencing and annotation.</title>
        <authorList>
            <consortium name="The Broad Institute Genomics Platform"/>
            <consortium name="The Broad Institute Genome Sequencing Center for Infectious Disease"/>
            <person name="Wu L."/>
            <person name="Ma J."/>
        </authorList>
    </citation>
    <scope>NUCLEOTIDE SEQUENCE [LARGE SCALE GENOMIC DNA]</scope>
    <source>
        <strain evidence="3">JCM 18015</strain>
    </source>
</reference>
<name>A0ABP9LAA7_9RHOB</name>
<protein>
    <recommendedName>
        <fullName evidence="4">Pentapeptide repeat-containing protein</fullName>
    </recommendedName>
</protein>
<dbReference type="SUPFAM" id="SSF141571">
    <property type="entry name" value="Pentapeptide repeat-like"/>
    <property type="match status" value="1"/>
</dbReference>
<keyword evidence="1" id="KW-0812">Transmembrane</keyword>
<dbReference type="EMBL" id="BAABHW010000002">
    <property type="protein sequence ID" value="GAA5072132.1"/>
    <property type="molecule type" value="Genomic_DNA"/>
</dbReference>